<dbReference type="InterPro" id="IPR016024">
    <property type="entry name" value="ARM-type_fold"/>
</dbReference>
<reference evidence="2" key="1">
    <citation type="submission" date="2014-09" db="EMBL/GenBank/DDBJ databases">
        <authorList>
            <person name="Magalhaes I.L.F."/>
            <person name="Oliveira U."/>
            <person name="Santos F.R."/>
            <person name="Vidigal T.H.D.A."/>
            <person name="Brescovit A.D."/>
            <person name="Santos A.J."/>
        </authorList>
    </citation>
    <scope>NUCLEOTIDE SEQUENCE</scope>
    <source>
        <tissue evidence="2">Shoot tissue taken approximately 20 cm above the soil surface</tissue>
    </source>
</reference>
<dbReference type="SUPFAM" id="SSF48371">
    <property type="entry name" value="ARM repeat"/>
    <property type="match status" value="1"/>
</dbReference>
<dbReference type="EMBL" id="GBRH01200595">
    <property type="protein sequence ID" value="JAD97300.1"/>
    <property type="molecule type" value="Transcribed_RNA"/>
</dbReference>
<reference evidence="2" key="2">
    <citation type="journal article" date="2015" name="Data Brief">
        <title>Shoot transcriptome of the giant reed, Arundo donax.</title>
        <authorList>
            <person name="Barrero R.A."/>
            <person name="Guerrero F.D."/>
            <person name="Moolhuijzen P."/>
            <person name="Goolsby J.A."/>
            <person name="Tidwell J."/>
            <person name="Bellgard S.E."/>
            <person name="Bellgard M.I."/>
        </authorList>
    </citation>
    <scope>NUCLEOTIDE SEQUENCE</scope>
    <source>
        <tissue evidence="2">Shoot tissue taken approximately 20 cm above the soil surface</tissue>
    </source>
</reference>
<evidence type="ECO:0000313" key="2">
    <source>
        <dbReference type="EMBL" id="JAD97300.1"/>
    </source>
</evidence>
<evidence type="ECO:0000256" key="1">
    <source>
        <dbReference type="SAM" id="MobiDB-lite"/>
    </source>
</evidence>
<dbReference type="AlphaFoldDB" id="A0A0A9EHF7"/>
<dbReference type="Gene3D" id="1.25.10.10">
    <property type="entry name" value="Leucine-rich Repeat Variant"/>
    <property type="match status" value="1"/>
</dbReference>
<proteinExistence type="predicted"/>
<dbReference type="PANTHER" id="PTHR33115">
    <property type="entry name" value="ARM REPEAT SUPERFAMILY PROTEIN"/>
    <property type="match status" value="1"/>
</dbReference>
<sequence length="405" mass="44677">MLHAFISRGADVSSLLLPSWHKIQKLIDTLGGKRGPECAREMRELAAYIVVHLAGDIHLAQFPGAIQCISSLLQSETTWMYWNSNQQGLPHPQSEPPPKKQAMILRLQKVEQKKEAWRHGQVMKKHDGDHRMEEVDNSSGNGGGGGGSNKLILLGLSILKRLASDHQNCNEICSTPGILPKITAPLYSDTLVQDIRISAWADVVNETFQVLVRLVRDPGESSKRLVQDISSNKHAVSNLEKILDENSIAGPGMQMRAMNILTALASDSSSNLARETKENLMKKQLQTFLADEGVEELEATCNPNKATAGGALAFLSTNSETNSAFIMSGYDDILGRLTDKLDPKNNNIYRIIAADILGNLCAHCALDKERVKETLLFARKIMCGYSRSWRSRQIEQAVLTQAITI</sequence>
<feature type="region of interest" description="Disordered" evidence="1">
    <location>
        <begin position="122"/>
        <end position="146"/>
    </location>
</feature>
<name>A0A0A9EHF7_ARUDO</name>
<protein>
    <submittedName>
        <fullName evidence="2">Uncharacterized protein</fullName>
    </submittedName>
</protein>
<accession>A0A0A9EHF7</accession>
<dbReference type="InterPro" id="IPR011989">
    <property type="entry name" value="ARM-like"/>
</dbReference>
<dbReference type="PANTHER" id="PTHR33115:SF25">
    <property type="entry name" value="CONDENSIN COMPLEX SUBUNIT 1 C-TERMINAL DOMAIN-CONTAINING PROTEIN"/>
    <property type="match status" value="1"/>
</dbReference>
<feature type="compositionally biased region" description="Basic and acidic residues" evidence="1">
    <location>
        <begin position="122"/>
        <end position="134"/>
    </location>
</feature>
<organism evidence="2">
    <name type="scientific">Arundo donax</name>
    <name type="common">Giant reed</name>
    <name type="synonym">Donax arundinaceus</name>
    <dbReference type="NCBI Taxonomy" id="35708"/>
    <lineage>
        <taxon>Eukaryota</taxon>
        <taxon>Viridiplantae</taxon>
        <taxon>Streptophyta</taxon>
        <taxon>Embryophyta</taxon>
        <taxon>Tracheophyta</taxon>
        <taxon>Spermatophyta</taxon>
        <taxon>Magnoliopsida</taxon>
        <taxon>Liliopsida</taxon>
        <taxon>Poales</taxon>
        <taxon>Poaceae</taxon>
        <taxon>PACMAD clade</taxon>
        <taxon>Arundinoideae</taxon>
        <taxon>Arundineae</taxon>
        <taxon>Arundo</taxon>
    </lineage>
</organism>